<dbReference type="InterPro" id="IPR046179">
    <property type="entry name" value="DUF6188"/>
</dbReference>
<protein>
    <submittedName>
        <fullName evidence="1">Uncharacterized protein</fullName>
    </submittedName>
</protein>
<dbReference type="Proteomes" id="UP000306317">
    <property type="component" value="Unassembled WGS sequence"/>
</dbReference>
<sequence>MKIADQAMMQFNGSTEDAAALFPLIGDVITAAKATTSGGLHLNFKSGALLEVFDDSKQYESFTISNGDQLIVA</sequence>
<name>A0A4S3K6I1_9GAMM</name>
<gene>
    <name evidence="1" type="ORF">B1991_18180</name>
</gene>
<comment type="caution">
    <text evidence="1">The sequence shown here is derived from an EMBL/GenBank/DDBJ whole genome shotgun (WGS) entry which is preliminary data.</text>
</comment>
<accession>A0A4S3K6I1</accession>
<proteinExistence type="predicted"/>
<evidence type="ECO:0000313" key="1">
    <source>
        <dbReference type="EMBL" id="THD03736.1"/>
    </source>
</evidence>
<dbReference type="Pfam" id="PF19686">
    <property type="entry name" value="DUF6188"/>
    <property type="match status" value="1"/>
</dbReference>
<keyword evidence="2" id="KW-1185">Reference proteome</keyword>
<dbReference type="EMBL" id="MWIO01000088">
    <property type="protein sequence ID" value="THD03736.1"/>
    <property type="molecule type" value="Genomic_DNA"/>
</dbReference>
<dbReference type="AlphaFoldDB" id="A0A4S3K6I1"/>
<organism evidence="1 2">
    <name type="scientific">Rhodanobacter lindaniclasticus</name>
    <dbReference type="NCBI Taxonomy" id="75310"/>
    <lineage>
        <taxon>Bacteria</taxon>
        <taxon>Pseudomonadati</taxon>
        <taxon>Pseudomonadota</taxon>
        <taxon>Gammaproteobacteria</taxon>
        <taxon>Lysobacterales</taxon>
        <taxon>Rhodanobacteraceae</taxon>
        <taxon>Rhodanobacter</taxon>
    </lineage>
</organism>
<reference evidence="1 2" key="1">
    <citation type="submission" date="2017-02" db="EMBL/GenBank/DDBJ databases">
        <title>Whole genome sequencing of Rhodanobacter lindaniclasticus DSM 17932.</title>
        <authorList>
            <person name="Kumar S."/>
            <person name="Patil P."/>
            <person name="Patil P.B."/>
        </authorList>
    </citation>
    <scope>NUCLEOTIDE SEQUENCE [LARGE SCALE GENOMIC DNA]</scope>
    <source>
        <strain evidence="1 2">DSM 17932</strain>
    </source>
</reference>
<evidence type="ECO:0000313" key="2">
    <source>
        <dbReference type="Proteomes" id="UP000306317"/>
    </source>
</evidence>